<accession>A0ABQ6SZ36</accession>
<dbReference type="RefSeq" id="WP_150455285.1">
    <property type="nucleotide sequence ID" value="NZ_VYKI01000018.1"/>
</dbReference>
<dbReference type="NCBIfam" id="TIGR04509">
    <property type="entry name" value="mod_pep_NH_fam"/>
    <property type="match status" value="1"/>
</dbReference>
<proteinExistence type="predicted"/>
<protein>
    <submittedName>
        <fullName evidence="1">Modified peptide</fullName>
    </submittedName>
</protein>
<organism evidence="1 2">
    <name type="scientific">Stenotrophomonas cyclobalanopsidis</name>
    <dbReference type="NCBI Taxonomy" id="2771362"/>
    <lineage>
        <taxon>Bacteria</taxon>
        <taxon>Pseudomonadati</taxon>
        <taxon>Pseudomonadota</taxon>
        <taxon>Gammaproteobacteria</taxon>
        <taxon>Lysobacterales</taxon>
        <taxon>Lysobacteraceae</taxon>
        <taxon>Stenotrophomonas</taxon>
    </lineage>
</organism>
<dbReference type="EMBL" id="VYKI01000018">
    <property type="protein sequence ID" value="KAA8996056.1"/>
    <property type="molecule type" value="Genomic_DNA"/>
</dbReference>
<name>A0ABQ6SZ36_9GAMM</name>
<evidence type="ECO:0000313" key="2">
    <source>
        <dbReference type="Proteomes" id="UP000326367"/>
    </source>
</evidence>
<keyword evidence="2" id="KW-1185">Reference proteome</keyword>
<gene>
    <name evidence="1" type="ORF">FJU31_13945</name>
</gene>
<evidence type="ECO:0000313" key="1">
    <source>
        <dbReference type="EMBL" id="KAA8996056.1"/>
    </source>
</evidence>
<dbReference type="Proteomes" id="UP000326367">
    <property type="component" value="Unassembled WGS sequence"/>
</dbReference>
<dbReference type="InterPro" id="IPR030976">
    <property type="entry name" value="Mod_pep_NH_fam"/>
</dbReference>
<comment type="caution">
    <text evidence="1">The sequence shown here is derived from an EMBL/GenBank/DDBJ whole genome shotgun (WGS) entry which is preliminary data.</text>
</comment>
<sequence>MSTEKKPLSLADALKLFDLLTTDEAFRAAFQASPAEALIQVSADAAEAAVDCSMPGKLADAATLAAAREQLLQQFTTQAMFSLPHAFIDGGAAPRS</sequence>
<reference evidence="1 2" key="1">
    <citation type="journal article" date="2020" name="Antonie Van Leeuwenhoek">
        <title>Stenotrophomonas cyclobalanopsidis sp. nov., isolated from the leaf spot disease of Cyclobalanopsis patelliformis.</title>
        <authorList>
            <person name="Bian D.R."/>
            <person name="Xue H."/>
            <person name="Piao C.G."/>
            <person name="Li Y."/>
        </authorList>
    </citation>
    <scope>NUCLEOTIDE SEQUENCE [LARGE SCALE GENOMIC DNA]</scope>
    <source>
        <strain evidence="1 2">TPQG1-4</strain>
    </source>
</reference>